<proteinExistence type="inferred from homology"/>
<comment type="subcellular location">
    <subcellularLocation>
        <location evidence="1 6">Cytoplasm</location>
        <location evidence="1 6">Cytosol</location>
    </subcellularLocation>
</comment>
<evidence type="ECO:0000313" key="7">
    <source>
        <dbReference type="EMBL" id="GGI67587.1"/>
    </source>
</evidence>
<keyword evidence="3 6" id="KW-0963">Cytoplasm</keyword>
<dbReference type="PANTHER" id="PTHR34773">
    <property type="entry name" value="FLAGELLAR SECRETION CHAPERONE FLIS"/>
    <property type="match status" value="1"/>
</dbReference>
<protein>
    <recommendedName>
        <fullName evidence="6">Flagellar secretion chaperone FliS</fullName>
    </recommendedName>
</protein>
<evidence type="ECO:0000256" key="4">
    <source>
        <dbReference type="ARBA" id="ARBA00022795"/>
    </source>
</evidence>
<evidence type="ECO:0000256" key="5">
    <source>
        <dbReference type="ARBA" id="ARBA00023186"/>
    </source>
</evidence>
<evidence type="ECO:0000256" key="6">
    <source>
        <dbReference type="PIRNR" id="PIRNR039090"/>
    </source>
</evidence>
<dbReference type="CDD" id="cd16098">
    <property type="entry name" value="FliS"/>
    <property type="match status" value="1"/>
</dbReference>
<accession>A0A917JKI5</accession>
<reference evidence="7" key="2">
    <citation type="submission" date="2020-09" db="EMBL/GenBank/DDBJ databases">
        <authorList>
            <person name="Sun Q."/>
            <person name="Ohkuma M."/>
        </authorList>
    </citation>
    <scope>NUCLEOTIDE SEQUENCE</scope>
    <source>
        <strain evidence="7">JCM 30804</strain>
    </source>
</reference>
<evidence type="ECO:0000313" key="8">
    <source>
        <dbReference type="Proteomes" id="UP000613743"/>
    </source>
</evidence>
<dbReference type="Proteomes" id="UP000613743">
    <property type="component" value="Unassembled WGS sequence"/>
</dbReference>
<keyword evidence="7" id="KW-0966">Cell projection</keyword>
<dbReference type="GO" id="GO:0071973">
    <property type="term" value="P:bacterial-type flagellum-dependent cell motility"/>
    <property type="evidence" value="ECO:0007669"/>
    <property type="project" value="TreeGrafter"/>
</dbReference>
<dbReference type="EMBL" id="BMPZ01000001">
    <property type="protein sequence ID" value="GGI67587.1"/>
    <property type="molecule type" value="Genomic_DNA"/>
</dbReference>
<dbReference type="AlphaFoldDB" id="A0A917JKI5"/>
<dbReference type="Gene3D" id="1.20.120.340">
    <property type="entry name" value="Flagellar protein FliS"/>
    <property type="match status" value="1"/>
</dbReference>
<name>A0A917JKI5_9GAMM</name>
<comment type="caution">
    <text evidence="7">The sequence shown here is derived from an EMBL/GenBank/DDBJ whole genome shotgun (WGS) entry which is preliminary data.</text>
</comment>
<dbReference type="PIRSF" id="PIRSF039090">
    <property type="entry name" value="Flis"/>
    <property type="match status" value="1"/>
</dbReference>
<keyword evidence="5" id="KW-0143">Chaperone</keyword>
<evidence type="ECO:0000256" key="1">
    <source>
        <dbReference type="ARBA" id="ARBA00004514"/>
    </source>
</evidence>
<keyword evidence="4 6" id="KW-1005">Bacterial flagellum biogenesis</keyword>
<dbReference type="NCBIfam" id="TIGR00208">
    <property type="entry name" value="fliS"/>
    <property type="match status" value="1"/>
</dbReference>
<evidence type="ECO:0000256" key="2">
    <source>
        <dbReference type="ARBA" id="ARBA00008787"/>
    </source>
</evidence>
<sequence>MRGSLQSYRKVSLESEIAVASPHRLVQMMFEGALRRIAEAKYSIQQKDYAQKGEAIGKAIGIVAGLNGSLDMDAGAEISSNLNALYDFMLRRLSEANLNNDAEALDEVSGLLRTIKEGWDAIPAEHHQLTSAEGLENA</sequence>
<dbReference type="InterPro" id="IPR003713">
    <property type="entry name" value="FliS"/>
</dbReference>
<dbReference type="GO" id="GO:0044780">
    <property type="term" value="P:bacterial-type flagellum assembly"/>
    <property type="evidence" value="ECO:0007669"/>
    <property type="project" value="InterPro"/>
</dbReference>
<comment type="similarity">
    <text evidence="2 6">Belongs to the FliS family.</text>
</comment>
<evidence type="ECO:0000256" key="3">
    <source>
        <dbReference type="ARBA" id="ARBA00022490"/>
    </source>
</evidence>
<gene>
    <name evidence="7" type="primary">fliS</name>
    <name evidence="7" type="ORF">GCM10009332_00990</name>
</gene>
<dbReference type="Pfam" id="PF02561">
    <property type="entry name" value="FliS"/>
    <property type="match status" value="1"/>
</dbReference>
<reference evidence="7" key="1">
    <citation type="journal article" date="2014" name="Int. J. Syst. Evol. Microbiol.">
        <title>Complete genome sequence of Corynebacterium casei LMG S-19264T (=DSM 44701T), isolated from a smear-ripened cheese.</title>
        <authorList>
            <consortium name="US DOE Joint Genome Institute (JGI-PGF)"/>
            <person name="Walter F."/>
            <person name="Albersmeier A."/>
            <person name="Kalinowski J."/>
            <person name="Ruckert C."/>
        </authorList>
    </citation>
    <scope>NUCLEOTIDE SEQUENCE</scope>
    <source>
        <strain evidence="7">JCM 30804</strain>
    </source>
</reference>
<dbReference type="PANTHER" id="PTHR34773:SF1">
    <property type="entry name" value="FLAGELLAR SECRETION CHAPERONE FLIS"/>
    <property type="match status" value="1"/>
</dbReference>
<dbReference type="RefSeq" id="WP_188916785.1">
    <property type="nucleotide sequence ID" value="NZ_BMPZ01000001.1"/>
</dbReference>
<dbReference type="GO" id="GO:0005829">
    <property type="term" value="C:cytosol"/>
    <property type="evidence" value="ECO:0007669"/>
    <property type="project" value="UniProtKB-SubCell"/>
</dbReference>
<organism evidence="7 8">
    <name type="scientific">Shewanella gelidii</name>
    <dbReference type="NCBI Taxonomy" id="1642821"/>
    <lineage>
        <taxon>Bacteria</taxon>
        <taxon>Pseudomonadati</taxon>
        <taxon>Pseudomonadota</taxon>
        <taxon>Gammaproteobacteria</taxon>
        <taxon>Alteromonadales</taxon>
        <taxon>Shewanellaceae</taxon>
        <taxon>Shewanella</taxon>
    </lineage>
</organism>
<keyword evidence="7" id="KW-0282">Flagellum</keyword>
<dbReference type="SUPFAM" id="SSF101116">
    <property type="entry name" value="Flagellar export chaperone FliS"/>
    <property type="match status" value="1"/>
</dbReference>
<keyword evidence="8" id="KW-1185">Reference proteome</keyword>
<keyword evidence="7" id="KW-0969">Cilium</keyword>
<dbReference type="InterPro" id="IPR036584">
    <property type="entry name" value="FliS_sf"/>
</dbReference>